<evidence type="ECO:0000313" key="3">
    <source>
        <dbReference type="EMBL" id="PSB26062.1"/>
    </source>
</evidence>
<keyword evidence="1" id="KW-0812">Transmembrane</keyword>
<comment type="caution">
    <text evidence="3">The sequence shown here is derived from an EMBL/GenBank/DDBJ whole genome shotgun (WGS) entry which is preliminary data.</text>
</comment>
<reference evidence="3 4" key="2">
    <citation type="submission" date="2018-03" db="EMBL/GenBank/DDBJ databases">
        <title>The ancient ancestry and fast evolution of plastids.</title>
        <authorList>
            <person name="Moore K.R."/>
            <person name="Magnabosco C."/>
            <person name="Momper L."/>
            <person name="Gold D.A."/>
            <person name="Bosak T."/>
            <person name="Fournier G.P."/>
        </authorList>
    </citation>
    <scope>NUCLEOTIDE SEQUENCE [LARGE SCALE GENOMIC DNA]</scope>
    <source>
        <strain evidence="3 4">ULC18</strain>
    </source>
</reference>
<keyword evidence="1" id="KW-0472">Membrane</keyword>
<sequence length="194" mass="21622">MAVLAAFLYTAIMGIGMFYMKTVQGITYGDPAMMNLFWFILIILNALNAFWVTRYFGWQAIGFRPLDRQQLLWFLPSIAVLIAMWVVCLSGLSQTSLTAAQWQLFAVAGFTTLLVGLGEETMYRGIVLHAFLTTHRVRWAMLVSAIGFSLLHAVNVFGGVPLLSVPAQLVMTFLLGFLFASLMLIPIKYEVAPN</sequence>
<keyword evidence="4" id="KW-1185">Reference proteome</keyword>
<feature type="transmembrane region" description="Helical" evidence="1">
    <location>
        <begin position="139"/>
        <end position="163"/>
    </location>
</feature>
<evidence type="ECO:0000259" key="2">
    <source>
        <dbReference type="Pfam" id="PF02517"/>
    </source>
</evidence>
<dbReference type="GO" id="GO:0080120">
    <property type="term" value="P:CAAX-box protein maturation"/>
    <property type="evidence" value="ECO:0007669"/>
    <property type="project" value="UniProtKB-ARBA"/>
</dbReference>
<dbReference type="EMBL" id="PVWK01000116">
    <property type="protein sequence ID" value="PSB26062.1"/>
    <property type="molecule type" value="Genomic_DNA"/>
</dbReference>
<dbReference type="GO" id="GO:0004175">
    <property type="term" value="F:endopeptidase activity"/>
    <property type="evidence" value="ECO:0007669"/>
    <property type="project" value="UniProtKB-ARBA"/>
</dbReference>
<proteinExistence type="predicted"/>
<dbReference type="InterPro" id="IPR003675">
    <property type="entry name" value="Rce1/LyrA-like_dom"/>
</dbReference>
<dbReference type="AlphaFoldDB" id="A0A2T1DZZ5"/>
<organism evidence="3 4">
    <name type="scientific">Stenomitos frigidus ULC18</name>
    <dbReference type="NCBI Taxonomy" id="2107698"/>
    <lineage>
        <taxon>Bacteria</taxon>
        <taxon>Bacillati</taxon>
        <taxon>Cyanobacteriota</taxon>
        <taxon>Cyanophyceae</taxon>
        <taxon>Leptolyngbyales</taxon>
        <taxon>Leptolyngbyaceae</taxon>
        <taxon>Stenomitos</taxon>
    </lineage>
</organism>
<protein>
    <recommendedName>
        <fullName evidence="2">CAAX prenyl protease 2/Lysostaphin resistance protein A-like domain-containing protein</fullName>
    </recommendedName>
</protein>
<dbReference type="Proteomes" id="UP000239576">
    <property type="component" value="Unassembled WGS sequence"/>
</dbReference>
<evidence type="ECO:0000313" key="4">
    <source>
        <dbReference type="Proteomes" id="UP000239576"/>
    </source>
</evidence>
<feature type="transmembrane region" description="Helical" evidence="1">
    <location>
        <begin position="35"/>
        <end position="52"/>
    </location>
</feature>
<keyword evidence="1" id="KW-1133">Transmembrane helix</keyword>
<gene>
    <name evidence="3" type="ORF">C7B82_20825</name>
</gene>
<accession>A0A2T1DZZ5</accession>
<name>A0A2T1DZZ5_9CYAN</name>
<dbReference type="Pfam" id="PF02517">
    <property type="entry name" value="Rce1-like"/>
    <property type="match status" value="1"/>
</dbReference>
<reference evidence="4" key="1">
    <citation type="submission" date="2018-02" db="EMBL/GenBank/DDBJ databases">
        <authorList>
            <person name="Moore K."/>
            <person name="Momper L."/>
        </authorList>
    </citation>
    <scope>NUCLEOTIDE SEQUENCE [LARGE SCALE GENOMIC DNA]</scope>
    <source>
        <strain evidence="4">ULC18</strain>
    </source>
</reference>
<feature type="transmembrane region" description="Helical" evidence="1">
    <location>
        <begin position="169"/>
        <end position="187"/>
    </location>
</feature>
<evidence type="ECO:0000256" key="1">
    <source>
        <dbReference type="SAM" id="Phobius"/>
    </source>
</evidence>
<feature type="domain" description="CAAX prenyl protease 2/Lysostaphin resistance protein A-like" evidence="2">
    <location>
        <begin position="102"/>
        <end position="183"/>
    </location>
</feature>
<feature type="transmembrane region" description="Helical" evidence="1">
    <location>
        <begin position="99"/>
        <end position="118"/>
    </location>
</feature>
<feature type="transmembrane region" description="Helical" evidence="1">
    <location>
        <begin position="72"/>
        <end position="93"/>
    </location>
</feature>